<evidence type="ECO:0000256" key="2">
    <source>
        <dbReference type="ARBA" id="ARBA00023136"/>
    </source>
</evidence>
<dbReference type="Proteomes" id="UP000066624">
    <property type="component" value="Chromosome"/>
</dbReference>
<dbReference type="InterPro" id="IPR006665">
    <property type="entry name" value="OmpA-like"/>
</dbReference>
<dbReference type="PROSITE" id="PS01068">
    <property type="entry name" value="OMPA_1"/>
    <property type="match status" value="1"/>
</dbReference>
<dbReference type="PANTHER" id="PTHR30329:SF21">
    <property type="entry name" value="LIPOPROTEIN YIAD-RELATED"/>
    <property type="match status" value="1"/>
</dbReference>
<dbReference type="CDD" id="cd07185">
    <property type="entry name" value="OmpA_C-like"/>
    <property type="match status" value="1"/>
</dbReference>
<dbReference type="GO" id="GO:0009279">
    <property type="term" value="C:cell outer membrane"/>
    <property type="evidence" value="ECO:0007669"/>
    <property type="project" value="UniProtKB-SubCell"/>
</dbReference>
<dbReference type="SUPFAM" id="SSF103088">
    <property type="entry name" value="OmpA-like"/>
    <property type="match status" value="1"/>
</dbReference>
<evidence type="ECO:0000256" key="1">
    <source>
        <dbReference type="ARBA" id="ARBA00004442"/>
    </source>
</evidence>
<keyword evidence="2" id="KW-0472">Membrane</keyword>
<dbReference type="PRINTS" id="PR01021">
    <property type="entry name" value="OMPADOMAIN"/>
</dbReference>
<keyword evidence="4" id="KW-0449">Lipoprotein</keyword>
<evidence type="ECO:0000313" key="4">
    <source>
        <dbReference type="EMBL" id="AKS41446.1"/>
    </source>
</evidence>
<comment type="subcellular location">
    <subcellularLocation>
        <location evidence="1">Cell outer membrane</location>
    </subcellularLocation>
</comment>
<dbReference type="RefSeq" id="WP_156200892.1">
    <property type="nucleotide sequence ID" value="NZ_CP012154.1"/>
</dbReference>
<keyword evidence="3" id="KW-0998">Cell outer membrane</keyword>
<proteinExistence type="predicted"/>
<dbReference type="InterPro" id="IPR006664">
    <property type="entry name" value="OMP_bac"/>
</dbReference>
<dbReference type="InterPro" id="IPR050330">
    <property type="entry name" value="Bact_OuterMem_StrucFunc"/>
</dbReference>
<evidence type="ECO:0000313" key="5">
    <source>
        <dbReference type="Proteomes" id="UP000066624"/>
    </source>
</evidence>
<evidence type="ECO:0000256" key="3">
    <source>
        <dbReference type="ARBA" id="ARBA00023237"/>
    </source>
</evidence>
<protein>
    <submittedName>
        <fullName evidence="4">Inner membrane lipoprotein YiaD</fullName>
    </submittedName>
</protein>
<dbReference type="Gene3D" id="3.30.1330.60">
    <property type="entry name" value="OmpA-like domain"/>
    <property type="match status" value="1"/>
</dbReference>
<keyword evidence="5" id="KW-1185">Reference proteome</keyword>
<dbReference type="PROSITE" id="PS51123">
    <property type="entry name" value="OMPA_2"/>
    <property type="match status" value="1"/>
</dbReference>
<dbReference type="InterPro" id="IPR036737">
    <property type="entry name" value="OmpA-like_sf"/>
</dbReference>
<dbReference type="STRING" id="1579979.WM2015_1070"/>
<dbReference type="OrthoDB" id="9805832at2"/>
<sequence>MHPIHSTVAKLGLGLMLLVGLFAGPLVAQTRSLAEIEAELDPLEFVENHGGVRRSIDLSIEFAFNSAALLPEGQRQVDILGRAFNGDRLRPYRFRIIGHTDAVGSAEYNQALSERRAQAVRAALIEGHGIDPDRLVAEGAGEAELIDGLAEDAREHRRVEISVLDDTTDEADSDEVSTEGEVSIEWD</sequence>
<name>A0A0K0XUZ9_9GAMM</name>
<dbReference type="InterPro" id="IPR006690">
    <property type="entry name" value="OMPA-like_CS"/>
</dbReference>
<gene>
    <name evidence="4" type="ORF">WM2015_1070</name>
</gene>
<organism evidence="4 5">
    <name type="scientific">Wenzhouxiangella marina</name>
    <dbReference type="NCBI Taxonomy" id="1579979"/>
    <lineage>
        <taxon>Bacteria</taxon>
        <taxon>Pseudomonadati</taxon>
        <taxon>Pseudomonadota</taxon>
        <taxon>Gammaproteobacteria</taxon>
        <taxon>Chromatiales</taxon>
        <taxon>Wenzhouxiangellaceae</taxon>
        <taxon>Wenzhouxiangella</taxon>
    </lineage>
</organism>
<accession>A0A0K0XUZ9</accession>
<dbReference type="Pfam" id="PF00691">
    <property type="entry name" value="OmpA"/>
    <property type="match status" value="1"/>
</dbReference>
<reference evidence="4 5" key="1">
    <citation type="submission" date="2015-07" db="EMBL/GenBank/DDBJ databases">
        <authorList>
            <person name="Noorani M."/>
        </authorList>
    </citation>
    <scope>NUCLEOTIDE SEQUENCE [LARGE SCALE GENOMIC DNA]</scope>
    <source>
        <strain evidence="4 5">KCTC 42284</strain>
    </source>
</reference>
<dbReference type="AlphaFoldDB" id="A0A0K0XUZ9"/>
<dbReference type="PANTHER" id="PTHR30329">
    <property type="entry name" value="STATOR ELEMENT OF FLAGELLAR MOTOR COMPLEX"/>
    <property type="match status" value="1"/>
</dbReference>
<dbReference type="KEGG" id="wma:WM2015_1070"/>
<dbReference type="EMBL" id="CP012154">
    <property type="protein sequence ID" value="AKS41446.1"/>
    <property type="molecule type" value="Genomic_DNA"/>
</dbReference>